<dbReference type="EMBL" id="MG757153">
    <property type="protein sequence ID" value="AVD99256.1"/>
    <property type="molecule type" value="Genomic_DNA"/>
</dbReference>
<gene>
    <name evidence="2" type="ORF">SEA_BILLNYE_54</name>
</gene>
<organism evidence="2 3">
    <name type="scientific">Streptomyces phage BillNye</name>
    <dbReference type="NCBI Taxonomy" id="2079426"/>
    <lineage>
        <taxon>Viruses</taxon>
        <taxon>Duplodnaviria</taxon>
        <taxon>Heunggongvirae</taxon>
        <taxon>Uroviricota</taxon>
        <taxon>Caudoviricetes</taxon>
        <taxon>Stanwilliamsviridae</taxon>
        <taxon>Loccivirinae</taxon>
        <taxon>Wilnyevirus</taxon>
        <taxon>Wilnyevirus billnye</taxon>
    </lineage>
</organism>
<reference evidence="2 3" key="1">
    <citation type="submission" date="2018-01" db="EMBL/GenBank/DDBJ databases">
        <authorList>
            <person name="Grinwald M.F."/>
            <person name="Tasoff P."/>
            <person name="Simpson K.F."/>
            <person name="Vasser A."/>
            <person name="Shaffer C.D."/>
            <person name="Weston-Hafer K.A."/>
            <person name="Russell D.A."/>
            <person name="Pope W.H."/>
            <person name="Jacobs-Sera D."/>
            <person name="Hendrix R.W."/>
            <person name="Hatfull G.F."/>
        </authorList>
    </citation>
    <scope>NUCLEOTIDE SEQUENCE [LARGE SCALE GENOMIC DNA]</scope>
</reference>
<evidence type="ECO:0000313" key="2">
    <source>
        <dbReference type="EMBL" id="AVD99256.1"/>
    </source>
</evidence>
<name>A0A2L1IVR0_9CAUD</name>
<feature type="region of interest" description="Disordered" evidence="1">
    <location>
        <begin position="215"/>
        <end position="246"/>
    </location>
</feature>
<proteinExistence type="predicted"/>
<dbReference type="OrthoDB" id="11908at10239"/>
<dbReference type="Proteomes" id="UP000241925">
    <property type="component" value="Segment"/>
</dbReference>
<feature type="compositionally biased region" description="Low complexity" evidence="1">
    <location>
        <begin position="229"/>
        <end position="240"/>
    </location>
</feature>
<protein>
    <submittedName>
        <fullName evidence="2">SsDNA binding protein</fullName>
    </submittedName>
</protein>
<keyword evidence="3" id="KW-1185">Reference proteome</keyword>
<sequence>MAVVKGLAAIKAHQKEQAEKAANRGGFPEMFYRVFPKVVGNEIVVRFLQELDPDMTNYSEDRGIGVIAVEHQSGGLNGEEAPKRGFMYKAVCTAGEGDCYGCERHKENYKAGWRPQQSLYINVLAEVEGELKTFVLSKGANSSFVQSLIQEAVDEGSITDANYRITKTGEGTSTQWLLKRLKSEPLDDSNAQVWDLEGSVLKNIAYEDQAEFYGKAHPQGNFTPREDSGSSSAPARPAASDDNDEW</sequence>
<evidence type="ECO:0000256" key="1">
    <source>
        <dbReference type="SAM" id="MobiDB-lite"/>
    </source>
</evidence>
<accession>A0A2L1IVR0</accession>
<evidence type="ECO:0000313" key="3">
    <source>
        <dbReference type="Proteomes" id="UP000241925"/>
    </source>
</evidence>